<dbReference type="Proteomes" id="UP001163687">
    <property type="component" value="Chromosome"/>
</dbReference>
<evidence type="ECO:0000313" key="6">
    <source>
        <dbReference type="Proteomes" id="UP001163687"/>
    </source>
</evidence>
<name>A0AA35CLF8_9FIRM</name>
<evidence type="ECO:0000259" key="4">
    <source>
        <dbReference type="Pfam" id="PF01182"/>
    </source>
</evidence>
<sequence length="247" mass="26917">MEVRVTTSVAAFHDEAASFVSERVRQSPSAVLALPTGSSPVGMYRELVRRVRDGVLDLSRTVCFNLDEYLGLGPDHPQSYAQYMQHHLFGHVRVGRHHIPDGLAADPDAEARRYEERIVEAGGFDLAILGLGPNGHIGFNEPGSPPDSRTRVVELSPATRRANSRFFGSVELVPRRAITVGIGTILEAREILLLAIGQGKERVLRAALEGPVTAQVPASFLQRHPRVTVLVTPDLARRAGIGQRVSL</sequence>
<reference evidence="5" key="1">
    <citation type="submission" date="2022-03" db="EMBL/GenBank/DDBJ databases">
        <title>Complete genome sequence of Caldinitratiruptor microaerophilus.</title>
        <authorList>
            <person name="Mukaiyama R."/>
            <person name="Nishiyama T."/>
            <person name="Ueda K."/>
        </authorList>
    </citation>
    <scope>NUCLEOTIDE SEQUENCE</scope>
    <source>
        <strain evidence="5">JCM 16183</strain>
    </source>
</reference>
<dbReference type="InterPro" id="IPR004547">
    <property type="entry name" value="Glucosamine6P_isomerase"/>
</dbReference>
<dbReference type="InterPro" id="IPR006148">
    <property type="entry name" value="Glc/Gal-6P_isomerase"/>
</dbReference>
<evidence type="ECO:0000313" key="5">
    <source>
        <dbReference type="EMBL" id="BDG59682.1"/>
    </source>
</evidence>
<dbReference type="GO" id="GO:0005975">
    <property type="term" value="P:carbohydrate metabolic process"/>
    <property type="evidence" value="ECO:0007669"/>
    <property type="project" value="InterPro"/>
</dbReference>
<dbReference type="Gene3D" id="3.40.50.1360">
    <property type="match status" value="1"/>
</dbReference>
<dbReference type="CDD" id="cd01399">
    <property type="entry name" value="GlcN6P_deaminase"/>
    <property type="match status" value="1"/>
</dbReference>
<dbReference type="GO" id="GO:0042802">
    <property type="term" value="F:identical protein binding"/>
    <property type="evidence" value="ECO:0007669"/>
    <property type="project" value="TreeGrafter"/>
</dbReference>
<dbReference type="EMBL" id="AP025628">
    <property type="protein sequence ID" value="BDG59682.1"/>
    <property type="molecule type" value="Genomic_DNA"/>
</dbReference>
<dbReference type="PANTHER" id="PTHR11280:SF5">
    <property type="entry name" value="GLUCOSAMINE-6-PHOSPHATE ISOMERASE"/>
    <property type="match status" value="1"/>
</dbReference>
<dbReference type="GO" id="GO:0004342">
    <property type="term" value="F:glucosamine-6-phosphate deaminase activity"/>
    <property type="evidence" value="ECO:0007669"/>
    <property type="project" value="UniProtKB-UniRule"/>
</dbReference>
<accession>A0AA35CLF8</accession>
<feature type="domain" description="Glucosamine/galactosamine-6-phosphate isomerase" evidence="4">
    <location>
        <begin position="10"/>
        <end position="224"/>
    </location>
</feature>
<dbReference type="RefSeq" id="WP_264843789.1">
    <property type="nucleotide sequence ID" value="NZ_AP025628.1"/>
</dbReference>
<evidence type="ECO:0000256" key="1">
    <source>
        <dbReference type="ARBA" id="ARBA00022801"/>
    </source>
</evidence>
<protein>
    <recommendedName>
        <fullName evidence="3">Glucosamine-6-phosphate deaminase</fullName>
        <ecNumber evidence="3">3.5.99.6</ecNumber>
    </recommendedName>
</protein>
<dbReference type="PANTHER" id="PTHR11280">
    <property type="entry name" value="GLUCOSAMINE-6-PHOSPHATE ISOMERASE"/>
    <property type="match status" value="1"/>
</dbReference>
<dbReference type="EC" id="3.5.99.6" evidence="3"/>
<dbReference type="InterPro" id="IPR037171">
    <property type="entry name" value="NagB/RpiA_transferase-like"/>
</dbReference>
<dbReference type="Pfam" id="PF01182">
    <property type="entry name" value="Glucosamine_iso"/>
    <property type="match status" value="1"/>
</dbReference>
<keyword evidence="1" id="KW-0378">Hydrolase</keyword>
<organism evidence="5 6">
    <name type="scientific">Caldinitratiruptor microaerophilus</name>
    <dbReference type="NCBI Taxonomy" id="671077"/>
    <lineage>
        <taxon>Bacteria</taxon>
        <taxon>Bacillati</taxon>
        <taxon>Bacillota</taxon>
        <taxon>Clostridia</taxon>
        <taxon>Eubacteriales</taxon>
        <taxon>Symbiobacteriaceae</taxon>
        <taxon>Caldinitratiruptor</taxon>
    </lineage>
</organism>
<keyword evidence="6" id="KW-1185">Reference proteome</keyword>
<dbReference type="GO" id="GO:0006046">
    <property type="term" value="P:N-acetylglucosamine catabolic process"/>
    <property type="evidence" value="ECO:0007669"/>
    <property type="project" value="UniProtKB-UniRule"/>
</dbReference>
<dbReference type="AlphaFoldDB" id="A0AA35CLF8"/>
<proteinExistence type="predicted"/>
<dbReference type="GO" id="GO:0006043">
    <property type="term" value="P:glucosamine catabolic process"/>
    <property type="evidence" value="ECO:0007669"/>
    <property type="project" value="TreeGrafter"/>
</dbReference>
<evidence type="ECO:0000256" key="3">
    <source>
        <dbReference type="NCBIfam" id="TIGR00502"/>
    </source>
</evidence>
<dbReference type="GO" id="GO:0005737">
    <property type="term" value="C:cytoplasm"/>
    <property type="evidence" value="ECO:0007669"/>
    <property type="project" value="TreeGrafter"/>
</dbReference>
<gene>
    <name evidence="5" type="primary">nagB</name>
    <name evidence="5" type="ORF">caldi_07720</name>
</gene>
<dbReference type="NCBIfam" id="TIGR00502">
    <property type="entry name" value="nagB"/>
    <property type="match status" value="1"/>
</dbReference>
<evidence type="ECO:0000256" key="2">
    <source>
        <dbReference type="ARBA" id="ARBA00023277"/>
    </source>
</evidence>
<dbReference type="GO" id="GO:0019262">
    <property type="term" value="P:N-acetylneuraminate catabolic process"/>
    <property type="evidence" value="ECO:0007669"/>
    <property type="project" value="TreeGrafter"/>
</dbReference>
<dbReference type="SUPFAM" id="SSF100950">
    <property type="entry name" value="NagB/RpiA/CoA transferase-like"/>
    <property type="match status" value="1"/>
</dbReference>
<keyword evidence="2" id="KW-0119">Carbohydrate metabolism</keyword>
<dbReference type="KEGG" id="cmic:caldi_07720"/>